<feature type="compositionally biased region" description="Basic and acidic residues" evidence="1">
    <location>
        <begin position="11"/>
        <end position="32"/>
    </location>
</feature>
<evidence type="ECO:0000313" key="2">
    <source>
        <dbReference type="EMBL" id="TNN28786.1"/>
    </source>
</evidence>
<feature type="compositionally biased region" description="Polar residues" evidence="1">
    <location>
        <begin position="157"/>
        <end position="166"/>
    </location>
</feature>
<evidence type="ECO:0000313" key="3">
    <source>
        <dbReference type="Proteomes" id="UP000314294"/>
    </source>
</evidence>
<feature type="region of interest" description="Disordered" evidence="1">
    <location>
        <begin position="1"/>
        <end position="43"/>
    </location>
</feature>
<reference evidence="2 3" key="1">
    <citation type="submission" date="2019-03" db="EMBL/GenBank/DDBJ databases">
        <title>First draft genome of Liparis tanakae, snailfish: a comprehensive survey of snailfish specific genes.</title>
        <authorList>
            <person name="Kim W."/>
            <person name="Song I."/>
            <person name="Jeong J.-H."/>
            <person name="Kim D."/>
            <person name="Kim S."/>
            <person name="Ryu S."/>
            <person name="Song J.Y."/>
            <person name="Lee S.K."/>
        </authorList>
    </citation>
    <scope>NUCLEOTIDE SEQUENCE [LARGE SCALE GENOMIC DNA]</scope>
    <source>
        <tissue evidence="2">Muscle</tissue>
    </source>
</reference>
<name>A0A4Z2EIV0_9TELE</name>
<protein>
    <submittedName>
        <fullName evidence="2">Uncharacterized protein</fullName>
    </submittedName>
</protein>
<organism evidence="2 3">
    <name type="scientific">Liparis tanakae</name>
    <name type="common">Tanaka's snailfish</name>
    <dbReference type="NCBI Taxonomy" id="230148"/>
    <lineage>
        <taxon>Eukaryota</taxon>
        <taxon>Metazoa</taxon>
        <taxon>Chordata</taxon>
        <taxon>Craniata</taxon>
        <taxon>Vertebrata</taxon>
        <taxon>Euteleostomi</taxon>
        <taxon>Actinopterygii</taxon>
        <taxon>Neopterygii</taxon>
        <taxon>Teleostei</taxon>
        <taxon>Neoteleostei</taxon>
        <taxon>Acanthomorphata</taxon>
        <taxon>Eupercaria</taxon>
        <taxon>Perciformes</taxon>
        <taxon>Cottioidei</taxon>
        <taxon>Cottales</taxon>
        <taxon>Liparidae</taxon>
        <taxon>Liparis</taxon>
    </lineage>
</organism>
<dbReference type="Proteomes" id="UP000314294">
    <property type="component" value="Unassembled WGS sequence"/>
</dbReference>
<feature type="region of interest" description="Disordered" evidence="1">
    <location>
        <begin position="78"/>
        <end position="178"/>
    </location>
</feature>
<dbReference type="EMBL" id="SRLO01006443">
    <property type="protein sequence ID" value="TNN28786.1"/>
    <property type="molecule type" value="Genomic_DNA"/>
</dbReference>
<proteinExistence type="predicted"/>
<feature type="compositionally biased region" description="Polar residues" evidence="1">
    <location>
        <begin position="33"/>
        <end position="43"/>
    </location>
</feature>
<keyword evidence="3" id="KW-1185">Reference proteome</keyword>
<gene>
    <name evidence="2" type="ORF">EYF80_061066</name>
</gene>
<sequence>MEVVLQLSITEGRDAEERRRRPEESDEGRSLSEAKQPTTNQTTQKMFFVFSSLRNMNTSSSSSSFSFSSVWEVTSLERRQRRGVRGAADLQGNDTPASADAPAREVRRPIGEQQVLLSERPEGERRVPLHQQMEVRRRRGGGAERRRVRTPLCAGNTARTSLSERSNIAEATERKSCW</sequence>
<dbReference type="AlphaFoldDB" id="A0A4Z2EIV0"/>
<accession>A0A4Z2EIV0</accession>
<comment type="caution">
    <text evidence="2">The sequence shown here is derived from an EMBL/GenBank/DDBJ whole genome shotgun (WGS) entry which is preliminary data.</text>
</comment>
<evidence type="ECO:0000256" key="1">
    <source>
        <dbReference type="SAM" id="MobiDB-lite"/>
    </source>
</evidence>